<dbReference type="InterPro" id="IPR023139">
    <property type="entry name" value="PBDC1-like_dom_sf"/>
</dbReference>
<dbReference type="Proteomes" id="UP001374579">
    <property type="component" value="Unassembled WGS sequence"/>
</dbReference>
<dbReference type="EMBL" id="JBAMIC010000003">
    <property type="protein sequence ID" value="KAK7109889.1"/>
    <property type="molecule type" value="Genomic_DNA"/>
</dbReference>
<reference evidence="2 3" key="1">
    <citation type="submission" date="2024-02" db="EMBL/GenBank/DDBJ databases">
        <title>Chromosome-scale genome assembly of the rough periwinkle Littorina saxatilis.</title>
        <authorList>
            <person name="De Jode A."/>
            <person name="Faria R."/>
            <person name="Formenti G."/>
            <person name="Sims Y."/>
            <person name="Smith T.P."/>
            <person name="Tracey A."/>
            <person name="Wood J.M.D."/>
            <person name="Zagrodzka Z.B."/>
            <person name="Johannesson K."/>
            <person name="Butlin R.K."/>
            <person name="Leder E.H."/>
        </authorList>
    </citation>
    <scope>NUCLEOTIDE SEQUENCE [LARGE SCALE GENOMIC DNA]</scope>
    <source>
        <strain evidence="2">Snail1</strain>
        <tissue evidence="2">Muscle</tissue>
    </source>
</reference>
<feature type="domain" description="Polysaccharide biosynthesis" evidence="1">
    <location>
        <begin position="28"/>
        <end position="150"/>
    </location>
</feature>
<evidence type="ECO:0000259" key="1">
    <source>
        <dbReference type="Pfam" id="PF04669"/>
    </source>
</evidence>
<organism evidence="2 3">
    <name type="scientific">Littorina saxatilis</name>
    <dbReference type="NCBI Taxonomy" id="31220"/>
    <lineage>
        <taxon>Eukaryota</taxon>
        <taxon>Metazoa</taxon>
        <taxon>Spiralia</taxon>
        <taxon>Lophotrochozoa</taxon>
        <taxon>Mollusca</taxon>
        <taxon>Gastropoda</taxon>
        <taxon>Caenogastropoda</taxon>
        <taxon>Littorinimorpha</taxon>
        <taxon>Littorinoidea</taxon>
        <taxon>Littorinidae</taxon>
        <taxon>Littorina</taxon>
    </lineage>
</organism>
<gene>
    <name evidence="2" type="ORF">V1264_013849</name>
</gene>
<dbReference type="PANTHER" id="PTHR13410">
    <property type="entry name" value="PROTEIN PBDC1"/>
    <property type="match status" value="1"/>
</dbReference>
<dbReference type="InterPro" id="IPR021148">
    <property type="entry name" value="Polysacc_synth_dom"/>
</dbReference>
<sequence length="166" mass="19411">MASGLDAQDLHNVKATFNSDNLGNSDDVELKWAIKASDHADVYFNLISSVTPSLLRLTKHDDEIYAKFRETFPDLKVDVLDENEMKTPENKEKWRQFMEEFKEKIEDFNYGSLLRLNCNEGYTQENTMFSVRTQFLAIEIARNREKYNDRLRFTHGKLKDTESKAS</sequence>
<dbReference type="Pfam" id="PF04669">
    <property type="entry name" value="PBDC1"/>
    <property type="match status" value="1"/>
</dbReference>
<dbReference type="InterPro" id="IPR008476">
    <property type="entry name" value="PBDC1_metazoa/fungi"/>
</dbReference>
<dbReference type="PANTHER" id="PTHR13410:SF9">
    <property type="entry name" value="PROTEIN PBDC1"/>
    <property type="match status" value="1"/>
</dbReference>
<dbReference type="GO" id="GO:0005737">
    <property type="term" value="C:cytoplasm"/>
    <property type="evidence" value="ECO:0007669"/>
    <property type="project" value="TreeGrafter"/>
</dbReference>
<proteinExistence type="predicted"/>
<protein>
    <recommendedName>
        <fullName evidence="1">Polysaccharide biosynthesis domain-containing protein</fullName>
    </recommendedName>
</protein>
<evidence type="ECO:0000313" key="2">
    <source>
        <dbReference type="EMBL" id="KAK7109889.1"/>
    </source>
</evidence>
<evidence type="ECO:0000313" key="3">
    <source>
        <dbReference type="Proteomes" id="UP001374579"/>
    </source>
</evidence>
<keyword evidence="3" id="KW-1185">Reference proteome</keyword>
<dbReference type="Gene3D" id="1.10.3560.10">
    <property type="entry name" value="yst0336 like domain"/>
    <property type="match status" value="1"/>
</dbReference>
<dbReference type="AlphaFoldDB" id="A0AAN9BR89"/>
<name>A0AAN9BR89_9CAEN</name>
<comment type="caution">
    <text evidence="2">The sequence shown here is derived from an EMBL/GenBank/DDBJ whole genome shotgun (WGS) entry which is preliminary data.</text>
</comment>
<accession>A0AAN9BR89</accession>